<dbReference type="CDD" id="cd02440">
    <property type="entry name" value="AdoMet_MTases"/>
    <property type="match status" value="1"/>
</dbReference>
<dbReference type="Gene3D" id="3.40.50.150">
    <property type="entry name" value="Vaccinia Virus protein VP39"/>
    <property type="match status" value="1"/>
</dbReference>
<dbReference type="PANTHER" id="PTHR42912">
    <property type="entry name" value="METHYLTRANSFERASE"/>
    <property type="match status" value="1"/>
</dbReference>
<dbReference type="RefSeq" id="WP_202835952.1">
    <property type="nucleotide sequence ID" value="NZ_JAETWB010000089.1"/>
</dbReference>
<dbReference type="GO" id="GO:0008168">
    <property type="term" value="F:methyltransferase activity"/>
    <property type="evidence" value="ECO:0007669"/>
    <property type="project" value="UniProtKB-KW"/>
</dbReference>
<comment type="caution">
    <text evidence="2">The sequence shown here is derived from an EMBL/GenBank/DDBJ whole genome shotgun (WGS) entry which is preliminary data.</text>
</comment>
<dbReference type="InterPro" id="IPR050508">
    <property type="entry name" value="Methyltransf_Superfamily"/>
</dbReference>
<evidence type="ECO:0000313" key="2">
    <source>
        <dbReference type="EMBL" id="MBL6082619.1"/>
    </source>
</evidence>
<dbReference type="InterPro" id="IPR013216">
    <property type="entry name" value="Methyltransf_11"/>
</dbReference>
<protein>
    <submittedName>
        <fullName evidence="2">Methyltransferase domain-containing protein</fullName>
    </submittedName>
</protein>
<gene>
    <name evidence="2" type="ORF">JMJ56_32150</name>
</gene>
<keyword evidence="3" id="KW-1185">Reference proteome</keyword>
<dbReference type="EMBL" id="JAETWB010000089">
    <property type="protein sequence ID" value="MBL6082619.1"/>
    <property type="molecule type" value="Genomic_DNA"/>
</dbReference>
<sequence>MAPTHQSDSVALTYDYWAPVYDLVFGAVFRQGRRAATEIARRKGGRVLEIGVGTGLSLSEYGEANSVIGMDISAPMLVKARKRISEMSLRHVTGLAVMDAEQMAFPDASFDVLVAQYVVTAIPNPERALDEFLRVLRPGGEIIITSRISAEHGLRRTLEGLLMPLTSRLGWRTQFPWRRYEDWALNAPALRLVERRPIPPLGHFSLIRFAKNEAGPVSAHPSVPT</sequence>
<dbReference type="Pfam" id="PF08241">
    <property type="entry name" value="Methyltransf_11"/>
    <property type="match status" value="1"/>
</dbReference>
<organism evidence="2 3">
    <name type="scientific">Belnapia arida</name>
    <dbReference type="NCBI Taxonomy" id="2804533"/>
    <lineage>
        <taxon>Bacteria</taxon>
        <taxon>Pseudomonadati</taxon>
        <taxon>Pseudomonadota</taxon>
        <taxon>Alphaproteobacteria</taxon>
        <taxon>Acetobacterales</taxon>
        <taxon>Roseomonadaceae</taxon>
        <taxon>Belnapia</taxon>
    </lineage>
</organism>
<dbReference type="GO" id="GO:0032259">
    <property type="term" value="P:methylation"/>
    <property type="evidence" value="ECO:0007669"/>
    <property type="project" value="UniProtKB-KW"/>
</dbReference>
<evidence type="ECO:0000313" key="3">
    <source>
        <dbReference type="Proteomes" id="UP000660885"/>
    </source>
</evidence>
<keyword evidence="2" id="KW-0489">Methyltransferase</keyword>
<feature type="domain" description="Methyltransferase type 11" evidence="1">
    <location>
        <begin position="48"/>
        <end position="144"/>
    </location>
</feature>
<keyword evidence="2" id="KW-0808">Transferase</keyword>
<dbReference type="PANTHER" id="PTHR42912:SF80">
    <property type="entry name" value="METHYLTRANSFERASE DOMAIN-CONTAINING PROTEIN"/>
    <property type="match status" value="1"/>
</dbReference>
<dbReference type="Proteomes" id="UP000660885">
    <property type="component" value="Unassembled WGS sequence"/>
</dbReference>
<accession>A0ABS1UD91</accession>
<reference evidence="2 3" key="1">
    <citation type="submission" date="2021-01" db="EMBL/GenBank/DDBJ databases">
        <title>Belnapia mucosa sp. nov. and Belnapia arida sp. nov., isolated from the Tabernas Desert (Almeria, Spain).</title>
        <authorList>
            <person name="Molina-Menor E."/>
            <person name="Vidal-Verdu A."/>
            <person name="Calonge A."/>
            <person name="Satari L."/>
            <person name="Pereto J."/>
            <person name="Porcar M."/>
        </authorList>
    </citation>
    <scope>NUCLEOTIDE SEQUENCE [LARGE SCALE GENOMIC DNA]</scope>
    <source>
        <strain evidence="2 3">T18</strain>
    </source>
</reference>
<proteinExistence type="predicted"/>
<dbReference type="InterPro" id="IPR029063">
    <property type="entry name" value="SAM-dependent_MTases_sf"/>
</dbReference>
<name>A0ABS1UD91_9PROT</name>
<dbReference type="SUPFAM" id="SSF53335">
    <property type="entry name" value="S-adenosyl-L-methionine-dependent methyltransferases"/>
    <property type="match status" value="1"/>
</dbReference>
<evidence type="ECO:0000259" key="1">
    <source>
        <dbReference type="Pfam" id="PF08241"/>
    </source>
</evidence>